<evidence type="ECO:0000313" key="1">
    <source>
        <dbReference type="EMBL" id="KAI3773295.1"/>
    </source>
</evidence>
<dbReference type="Proteomes" id="UP001056120">
    <property type="component" value="Linkage Group LG16"/>
</dbReference>
<keyword evidence="2" id="KW-1185">Reference proteome</keyword>
<reference evidence="1 2" key="2">
    <citation type="journal article" date="2022" name="Mol. Ecol. Resour.">
        <title>The genomes of chicory, endive, great burdock and yacon provide insights into Asteraceae paleo-polyploidization history and plant inulin production.</title>
        <authorList>
            <person name="Fan W."/>
            <person name="Wang S."/>
            <person name="Wang H."/>
            <person name="Wang A."/>
            <person name="Jiang F."/>
            <person name="Liu H."/>
            <person name="Zhao H."/>
            <person name="Xu D."/>
            <person name="Zhang Y."/>
        </authorList>
    </citation>
    <scope>NUCLEOTIDE SEQUENCE [LARGE SCALE GENOMIC DNA]</scope>
    <source>
        <strain evidence="2">cv. Yunnan</strain>
        <tissue evidence="1">Leaves</tissue>
    </source>
</reference>
<accession>A0ACB9FQ94</accession>
<evidence type="ECO:0000313" key="2">
    <source>
        <dbReference type="Proteomes" id="UP001056120"/>
    </source>
</evidence>
<gene>
    <name evidence="1" type="ORF">L1987_47820</name>
</gene>
<organism evidence="1 2">
    <name type="scientific">Smallanthus sonchifolius</name>
    <dbReference type="NCBI Taxonomy" id="185202"/>
    <lineage>
        <taxon>Eukaryota</taxon>
        <taxon>Viridiplantae</taxon>
        <taxon>Streptophyta</taxon>
        <taxon>Embryophyta</taxon>
        <taxon>Tracheophyta</taxon>
        <taxon>Spermatophyta</taxon>
        <taxon>Magnoliopsida</taxon>
        <taxon>eudicotyledons</taxon>
        <taxon>Gunneridae</taxon>
        <taxon>Pentapetalae</taxon>
        <taxon>asterids</taxon>
        <taxon>campanulids</taxon>
        <taxon>Asterales</taxon>
        <taxon>Asteraceae</taxon>
        <taxon>Asteroideae</taxon>
        <taxon>Heliantheae alliance</taxon>
        <taxon>Millerieae</taxon>
        <taxon>Smallanthus</taxon>
    </lineage>
</organism>
<protein>
    <submittedName>
        <fullName evidence="1">Uncharacterized protein</fullName>
    </submittedName>
</protein>
<sequence>MLKVIEYGGRVKDFGSFFPILERFDLHGTRKGAMKQFKKIFAYWEDIIEERRAHVNSSTWSSDQAQSFLDRLLENGFSNNQIYQLTMVMNYTVPKNAKIFVNLWAMGRDPKLWDNPLSFNPERFIESKLDFKGQDFELLPFGSGRRMCLGMSSGIKSVESMLACLIHEFDWELPNGDDPSKLDMNERFGIALKREMPLMLIFKQRNN</sequence>
<proteinExistence type="predicted"/>
<name>A0ACB9FQ94_9ASTR</name>
<comment type="caution">
    <text evidence="1">The sequence shown here is derived from an EMBL/GenBank/DDBJ whole genome shotgun (WGS) entry which is preliminary data.</text>
</comment>
<dbReference type="EMBL" id="CM042033">
    <property type="protein sequence ID" value="KAI3773295.1"/>
    <property type="molecule type" value="Genomic_DNA"/>
</dbReference>
<reference evidence="2" key="1">
    <citation type="journal article" date="2022" name="Mol. Ecol. Resour.">
        <title>The genomes of chicory, endive, great burdock and yacon provide insights into Asteraceae palaeo-polyploidization history and plant inulin production.</title>
        <authorList>
            <person name="Fan W."/>
            <person name="Wang S."/>
            <person name="Wang H."/>
            <person name="Wang A."/>
            <person name="Jiang F."/>
            <person name="Liu H."/>
            <person name="Zhao H."/>
            <person name="Xu D."/>
            <person name="Zhang Y."/>
        </authorList>
    </citation>
    <scope>NUCLEOTIDE SEQUENCE [LARGE SCALE GENOMIC DNA]</scope>
    <source>
        <strain evidence="2">cv. Yunnan</strain>
    </source>
</reference>